<organism evidence="2 3">
    <name type="scientific">Pullulanibacillus camelliae</name>
    <dbReference type="NCBI Taxonomy" id="1707096"/>
    <lineage>
        <taxon>Bacteria</taxon>
        <taxon>Bacillati</taxon>
        <taxon>Bacillota</taxon>
        <taxon>Bacilli</taxon>
        <taxon>Bacillales</taxon>
        <taxon>Sporolactobacillaceae</taxon>
        <taxon>Pullulanibacillus</taxon>
    </lineage>
</organism>
<dbReference type="Pfam" id="PF12728">
    <property type="entry name" value="HTH_17"/>
    <property type="match status" value="1"/>
</dbReference>
<proteinExistence type="predicted"/>
<reference evidence="2" key="2">
    <citation type="submission" date="2020-09" db="EMBL/GenBank/DDBJ databases">
        <authorList>
            <person name="Sun Q."/>
            <person name="Zhou Y."/>
        </authorList>
    </citation>
    <scope>NUCLEOTIDE SEQUENCE</scope>
    <source>
        <strain evidence="2">CGMCC 1.15371</strain>
    </source>
</reference>
<dbReference type="Proteomes" id="UP000628775">
    <property type="component" value="Unassembled WGS sequence"/>
</dbReference>
<evidence type="ECO:0000313" key="2">
    <source>
        <dbReference type="EMBL" id="GGE47468.1"/>
    </source>
</evidence>
<gene>
    <name evidence="2" type="ORF">GCM10011391_27850</name>
</gene>
<name>A0A8J2YJE4_9BACL</name>
<sequence length="238" mass="27318">MLDTIIGVDKAAELLGLTPGTVKNYCSEGKLNATKVGNTWILDKSDLRINVKRKRELKGLNDLFFNGRRLKSMTSVSADVDNKNRYSAHFMDVNPSPRDNVNHYKVTWDLTYFLTAESQQDFEWGRPHFLSMDKDPETTISYFSKFTTYDKEISIGGQHLKIINRPVSLSSGVEYWAGAIDGEGNAYKLFWNVANMIDPYKIEMINDQKLYCHKCLKPWASHDTKCVDEDGHEYKLNK</sequence>
<protein>
    <recommendedName>
        <fullName evidence="1">Helix-turn-helix domain-containing protein</fullName>
    </recommendedName>
</protein>
<keyword evidence="3" id="KW-1185">Reference proteome</keyword>
<dbReference type="InterPro" id="IPR041657">
    <property type="entry name" value="HTH_17"/>
</dbReference>
<feature type="domain" description="Helix-turn-helix" evidence="1">
    <location>
        <begin position="8"/>
        <end position="48"/>
    </location>
</feature>
<reference evidence="2" key="1">
    <citation type="journal article" date="2014" name="Int. J. Syst. Evol. Microbiol.">
        <title>Complete genome sequence of Corynebacterium casei LMG S-19264T (=DSM 44701T), isolated from a smear-ripened cheese.</title>
        <authorList>
            <consortium name="US DOE Joint Genome Institute (JGI-PGF)"/>
            <person name="Walter F."/>
            <person name="Albersmeier A."/>
            <person name="Kalinowski J."/>
            <person name="Ruckert C."/>
        </authorList>
    </citation>
    <scope>NUCLEOTIDE SEQUENCE</scope>
    <source>
        <strain evidence="2">CGMCC 1.15371</strain>
    </source>
</reference>
<evidence type="ECO:0000313" key="3">
    <source>
        <dbReference type="Proteomes" id="UP000628775"/>
    </source>
</evidence>
<dbReference type="EMBL" id="BMIR01000014">
    <property type="protein sequence ID" value="GGE47468.1"/>
    <property type="molecule type" value="Genomic_DNA"/>
</dbReference>
<accession>A0A8J2YJE4</accession>
<evidence type="ECO:0000259" key="1">
    <source>
        <dbReference type="Pfam" id="PF12728"/>
    </source>
</evidence>
<dbReference type="AlphaFoldDB" id="A0A8J2YJE4"/>
<comment type="caution">
    <text evidence="2">The sequence shown here is derived from an EMBL/GenBank/DDBJ whole genome shotgun (WGS) entry which is preliminary data.</text>
</comment>
<dbReference type="RefSeq" id="WP_188695307.1">
    <property type="nucleotide sequence ID" value="NZ_BMIR01000014.1"/>
</dbReference>